<dbReference type="PANTHER" id="PTHR45752">
    <property type="entry name" value="LEUCINE-RICH REPEAT-CONTAINING"/>
    <property type="match status" value="1"/>
</dbReference>
<dbReference type="InterPro" id="IPR032675">
    <property type="entry name" value="LRR_dom_sf"/>
</dbReference>
<sequence>MKSPQKQHIHHIIFICLLMVVGWGQECDEGYVWIDEIPDFVETDDYCFYQEDLDVLQSIIDSNENLFGQYPFQTGSQIWENGRLSTLEFYWYNQLTILPDNFGNLSSLKTLWLFFNQLTSLPESIGNLSSLENFELSWSQITDLPESIGNLSSLKSLTLTTNPLTSIPDNIG</sequence>
<dbReference type="InterPro" id="IPR050715">
    <property type="entry name" value="LRR-SigEffector_domain"/>
</dbReference>
<accession>A0A382J9F6</accession>
<reference evidence="3" key="1">
    <citation type="submission" date="2018-05" db="EMBL/GenBank/DDBJ databases">
        <authorList>
            <person name="Lanie J.A."/>
            <person name="Ng W.-L."/>
            <person name="Kazmierczak K.M."/>
            <person name="Andrzejewski T.M."/>
            <person name="Davidsen T.M."/>
            <person name="Wayne K.J."/>
            <person name="Tettelin H."/>
            <person name="Glass J.I."/>
            <person name="Rusch D."/>
            <person name="Podicherti R."/>
            <person name="Tsui H.-C.T."/>
            <person name="Winkler M.E."/>
        </authorList>
    </citation>
    <scope>NUCLEOTIDE SEQUENCE</scope>
</reference>
<dbReference type="InterPro" id="IPR001611">
    <property type="entry name" value="Leu-rich_rpt"/>
</dbReference>
<evidence type="ECO:0000256" key="1">
    <source>
        <dbReference type="ARBA" id="ARBA00022614"/>
    </source>
</evidence>
<organism evidence="3">
    <name type="scientific">marine metagenome</name>
    <dbReference type="NCBI Taxonomy" id="408172"/>
    <lineage>
        <taxon>unclassified sequences</taxon>
        <taxon>metagenomes</taxon>
        <taxon>ecological metagenomes</taxon>
    </lineage>
</organism>
<dbReference type="SMART" id="SM00369">
    <property type="entry name" value="LRR_TYP"/>
    <property type="match status" value="3"/>
</dbReference>
<dbReference type="PANTHER" id="PTHR45752:SF187">
    <property type="entry name" value="LEUCINE-RICH REPEAT AND IQ DOMAIN-CONTAINING PROTEIN 4"/>
    <property type="match status" value="1"/>
</dbReference>
<evidence type="ECO:0000313" key="3">
    <source>
        <dbReference type="EMBL" id="SVC08205.1"/>
    </source>
</evidence>
<dbReference type="SUPFAM" id="SSF52058">
    <property type="entry name" value="L domain-like"/>
    <property type="match status" value="1"/>
</dbReference>
<dbReference type="InterPro" id="IPR003591">
    <property type="entry name" value="Leu-rich_rpt_typical-subtyp"/>
</dbReference>
<gene>
    <name evidence="3" type="ORF">METZ01_LOCUS261059</name>
</gene>
<protein>
    <recommendedName>
        <fullName evidence="4">Leucine-rich repeat-containing N-terminal plant-type domain-containing protein</fullName>
    </recommendedName>
</protein>
<dbReference type="PROSITE" id="PS51450">
    <property type="entry name" value="LRR"/>
    <property type="match status" value="1"/>
</dbReference>
<keyword evidence="2" id="KW-0677">Repeat</keyword>
<feature type="non-terminal residue" evidence="3">
    <location>
        <position position="172"/>
    </location>
</feature>
<dbReference type="AlphaFoldDB" id="A0A382J9F6"/>
<evidence type="ECO:0000256" key="2">
    <source>
        <dbReference type="ARBA" id="ARBA00022737"/>
    </source>
</evidence>
<name>A0A382J9F6_9ZZZZ</name>
<dbReference type="Pfam" id="PF00560">
    <property type="entry name" value="LRR_1"/>
    <property type="match status" value="1"/>
</dbReference>
<dbReference type="EMBL" id="UINC01072510">
    <property type="protein sequence ID" value="SVC08205.1"/>
    <property type="molecule type" value="Genomic_DNA"/>
</dbReference>
<evidence type="ECO:0008006" key="4">
    <source>
        <dbReference type="Google" id="ProtNLM"/>
    </source>
</evidence>
<keyword evidence="1" id="KW-0433">Leucine-rich repeat</keyword>
<proteinExistence type="predicted"/>
<dbReference type="Gene3D" id="3.80.10.10">
    <property type="entry name" value="Ribonuclease Inhibitor"/>
    <property type="match status" value="1"/>
</dbReference>